<keyword evidence="3" id="KW-1185">Reference proteome</keyword>
<sequence length="140" mass="15776">MWSGLHSPLRAAYLPIIQSIISNLYILSHLPNHQRLRYTLEPLLVPTLSRTPISSTSLSSCHTPNSVPGAPPGTMEFPVEVMKRVSTRIPSSRQKQPEHTALLIMRTSTTSSRSNVMNSQQAEERKLHHRVIIDLKHIRA</sequence>
<reference evidence="3" key="1">
    <citation type="journal article" date="2017" name="Cell">
        <title>Insights into land plant evolution garnered from the Marchantia polymorpha genome.</title>
        <authorList>
            <person name="Bowman J.L."/>
            <person name="Kohchi T."/>
            <person name="Yamato K.T."/>
            <person name="Jenkins J."/>
            <person name="Shu S."/>
            <person name="Ishizaki K."/>
            <person name="Yamaoka S."/>
            <person name="Nishihama R."/>
            <person name="Nakamura Y."/>
            <person name="Berger F."/>
            <person name="Adam C."/>
            <person name="Aki S.S."/>
            <person name="Althoff F."/>
            <person name="Araki T."/>
            <person name="Arteaga-Vazquez M.A."/>
            <person name="Balasubrmanian S."/>
            <person name="Barry K."/>
            <person name="Bauer D."/>
            <person name="Boehm C.R."/>
            <person name="Briginshaw L."/>
            <person name="Caballero-Perez J."/>
            <person name="Catarino B."/>
            <person name="Chen F."/>
            <person name="Chiyoda S."/>
            <person name="Chovatia M."/>
            <person name="Davies K.M."/>
            <person name="Delmans M."/>
            <person name="Demura T."/>
            <person name="Dierschke T."/>
            <person name="Dolan L."/>
            <person name="Dorantes-Acosta A.E."/>
            <person name="Eklund D.M."/>
            <person name="Florent S.N."/>
            <person name="Flores-Sandoval E."/>
            <person name="Fujiyama A."/>
            <person name="Fukuzawa H."/>
            <person name="Galik B."/>
            <person name="Grimanelli D."/>
            <person name="Grimwood J."/>
            <person name="Grossniklaus U."/>
            <person name="Hamada T."/>
            <person name="Haseloff J."/>
            <person name="Hetherington A.J."/>
            <person name="Higo A."/>
            <person name="Hirakawa Y."/>
            <person name="Hundley H.N."/>
            <person name="Ikeda Y."/>
            <person name="Inoue K."/>
            <person name="Inoue S.I."/>
            <person name="Ishida S."/>
            <person name="Jia Q."/>
            <person name="Kakita M."/>
            <person name="Kanazawa T."/>
            <person name="Kawai Y."/>
            <person name="Kawashima T."/>
            <person name="Kennedy M."/>
            <person name="Kinose K."/>
            <person name="Kinoshita T."/>
            <person name="Kohara Y."/>
            <person name="Koide E."/>
            <person name="Komatsu K."/>
            <person name="Kopischke S."/>
            <person name="Kubo M."/>
            <person name="Kyozuka J."/>
            <person name="Lagercrantz U."/>
            <person name="Lin S.S."/>
            <person name="Lindquist E."/>
            <person name="Lipzen A.M."/>
            <person name="Lu C.W."/>
            <person name="De Luna E."/>
            <person name="Martienssen R.A."/>
            <person name="Minamino N."/>
            <person name="Mizutani M."/>
            <person name="Mizutani M."/>
            <person name="Mochizuki N."/>
            <person name="Monte I."/>
            <person name="Mosher R."/>
            <person name="Nagasaki H."/>
            <person name="Nakagami H."/>
            <person name="Naramoto S."/>
            <person name="Nishitani K."/>
            <person name="Ohtani M."/>
            <person name="Okamoto T."/>
            <person name="Okumura M."/>
            <person name="Phillips J."/>
            <person name="Pollak B."/>
            <person name="Reinders A."/>
            <person name="Rovekamp M."/>
            <person name="Sano R."/>
            <person name="Sawa S."/>
            <person name="Schmid M.W."/>
            <person name="Shirakawa M."/>
            <person name="Solano R."/>
            <person name="Spunde A."/>
            <person name="Suetsugu N."/>
            <person name="Sugano S."/>
            <person name="Sugiyama A."/>
            <person name="Sun R."/>
            <person name="Suzuki Y."/>
            <person name="Takenaka M."/>
            <person name="Takezawa D."/>
            <person name="Tomogane H."/>
            <person name="Tsuzuki M."/>
            <person name="Ueda T."/>
            <person name="Umeda M."/>
            <person name="Ward J.M."/>
            <person name="Watanabe Y."/>
            <person name="Yazaki K."/>
            <person name="Yokoyama R."/>
            <person name="Yoshitake Y."/>
            <person name="Yotsui I."/>
            <person name="Zachgo S."/>
            <person name="Schmutz J."/>
        </authorList>
    </citation>
    <scope>NUCLEOTIDE SEQUENCE [LARGE SCALE GENOMIC DNA]</scope>
    <source>
        <strain evidence="3">Tak-1</strain>
    </source>
</reference>
<name>A0A2R6W1T5_MARPO</name>
<evidence type="ECO:0000256" key="1">
    <source>
        <dbReference type="SAM" id="MobiDB-lite"/>
    </source>
</evidence>
<feature type="region of interest" description="Disordered" evidence="1">
    <location>
        <begin position="54"/>
        <end position="73"/>
    </location>
</feature>
<gene>
    <name evidence="2" type="ORF">MARPO_0183s0019</name>
</gene>
<dbReference type="AlphaFoldDB" id="A0A2R6W1T5"/>
<evidence type="ECO:0000313" key="2">
    <source>
        <dbReference type="EMBL" id="PTQ27814.1"/>
    </source>
</evidence>
<evidence type="ECO:0000313" key="3">
    <source>
        <dbReference type="Proteomes" id="UP000244005"/>
    </source>
</evidence>
<proteinExistence type="predicted"/>
<organism evidence="2 3">
    <name type="scientific">Marchantia polymorpha</name>
    <name type="common">Common liverwort</name>
    <name type="synonym">Marchantia aquatica</name>
    <dbReference type="NCBI Taxonomy" id="3197"/>
    <lineage>
        <taxon>Eukaryota</taxon>
        <taxon>Viridiplantae</taxon>
        <taxon>Streptophyta</taxon>
        <taxon>Embryophyta</taxon>
        <taxon>Marchantiophyta</taxon>
        <taxon>Marchantiopsida</taxon>
        <taxon>Marchantiidae</taxon>
        <taxon>Marchantiales</taxon>
        <taxon>Marchantiaceae</taxon>
        <taxon>Marchantia</taxon>
    </lineage>
</organism>
<protein>
    <submittedName>
        <fullName evidence="2">Uncharacterized protein</fullName>
    </submittedName>
</protein>
<accession>A0A2R6W1T5</accession>
<feature type="compositionally biased region" description="Low complexity" evidence="1">
    <location>
        <begin position="54"/>
        <end position="66"/>
    </location>
</feature>
<dbReference type="EMBL" id="KZ772852">
    <property type="protein sequence ID" value="PTQ27814.1"/>
    <property type="molecule type" value="Genomic_DNA"/>
</dbReference>
<dbReference type="Proteomes" id="UP000244005">
    <property type="component" value="Unassembled WGS sequence"/>
</dbReference>